<evidence type="ECO:0000259" key="8">
    <source>
        <dbReference type="PROSITE" id="PS50850"/>
    </source>
</evidence>
<dbReference type="InterPro" id="IPR011701">
    <property type="entry name" value="MFS"/>
</dbReference>
<name>A0A9W4KXB9_9BACI</name>
<feature type="transmembrane region" description="Helical" evidence="7">
    <location>
        <begin position="313"/>
        <end position="331"/>
    </location>
</feature>
<evidence type="ECO:0000313" key="10">
    <source>
        <dbReference type="Proteomes" id="UP000789326"/>
    </source>
</evidence>
<keyword evidence="4 7" id="KW-0812">Transmembrane</keyword>
<keyword evidence="5 7" id="KW-1133">Transmembrane helix</keyword>
<dbReference type="InterPro" id="IPR020846">
    <property type="entry name" value="MFS_dom"/>
</dbReference>
<keyword evidence="6 7" id="KW-0472">Membrane</keyword>
<dbReference type="GO" id="GO:0005886">
    <property type="term" value="C:plasma membrane"/>
    <property type="evidence" value="ECO:0007669"/>
    <property type="project" value="UniProtKB-SubCell"/>
</dbReference>
<evidence type="ECO:0000256" key="6">
    <source>
        <dbReference type="ARBA" id="ARBA00023136"/>
    </source>
</evidence>
<dbReference type="Proteomes" id="UP000789326">
    <property type="component" value="Unassembled WGS sequence"/>
</dbReference>
<evidence type="ECO:0000256" key="5">
    <source>
        <dbReference type="ARBA" id="ARBA00022989"/>
    </source>
</evidence>
<feature type="transmembrane region" description="Helical" evidence="7">
    <location>
        <begin position="352"/>
        <end position="373"/>
    </location>
</feature>
<feature type="domain" description="Major facilitator superfamily (MFS) profile" evidence="8">
    <location>
        <begin position="1"/>
        <end position="401"/>
    </location>
</feature>
<gene>
    <name evidence="9" type="ORF">SRABI133_02691</name>
</gene>
<dbReference type="Pfam" id="PF07690">
    <property type="entry name" value="MFS_1"/>
    <property type="match status" value="1"/>
</dbReference>
<feature type="transmembrane region" description="Helical" evidence="7">
    <location>
        <begin position="12"/>
        <end position="32"/>
    </location>
</feature>
<dbReference type="RefSeq" id="WP_230302312.1">
    <property type="nucleotide sequence ID" value="NZ_CAKKMG010000035.1"/>
</dbReference>
<feature type="transmembrane region" description="Helical" evidence="7">
    <location>
        <begin position="214"/>
        <end position="240"/>
    </location>
</feature>
<feature type="transmembrane region" description="Helical" evidence="7">
    <location>
        <begin position="289"/>
        <end position="307"/>
    </location>
</feature>
<proteinExistence type="predicted"/>
<feature type="transmembrane region" description="Helical" evidence="7">
    <location>
        <begin position="159"/>
        <end position="178"/>
    </location>
</feature>
<dbReference type="InterPro" id="IPR005829">
    <property type="entry name" value="Sugar_transporter_CS"/>
</dbReference>
<reference evidence="9" key="1">
    <citation type="submission" date="2021-11" db="EMBL/GenBank/DDBJ databases">
        <authorList>
            <person name="Bulgarelli D."/>
        </authorList>
    </citation>
    <scope>NUCLEOTIDE SEQUENCE</scope>
    <source>
        <strain evidence="9">Bi133</strain>
    </source>
</reference>
<keyword evidence="2" id="KW-0813">Transport</keyword>
<accession>A0A9W4KXB9</accession>
<evidence type="ECO:0000256" key="3">
    <source>
        <dbReference type="ARBA" id="ARBA00022475"/>
    </source>
</evidence>
<dbReference type="PROSITE" id="PS50850">
    <property type="entry name" value="MFS"/>
    <property type="match status" value="1"/>
</dbReference>
<dbReference type="AlphaFoldDB" id="A0A9W4KXB9"/>
<dbReference type="PROSITE" id="PS00216">
    <property type="entry name" value="SUGAR_TRANSPORT_1"/>
    <property type="match status" value="1"/>
</dbReference>
<feature type="transmembrane region" description="Helical" evidence="7">
    <location>
        <begin position="72"/>
        <end position="91"/>
    </location>
</feature>
<evidence type="ECO:0000256" key="4">
    <source>
        <dbReference type="ARBA" id="ARBA00022692"/>
    </source>
</evidence>
<feature type="transmembrane region" description="Helical" evidence="7">
    <location>
        <begin position="131"/>
        <end position="153"/>
    </location>
</feature>
<dbReference type="EMBL" id="CAKKMG010000035">
    <property type="protein sequence ID" value="CAH0233244.1"/>
    <property type="molecule type" value="Genomic_DNA"/>
</dbReference>
<comment type="subcellular location">
    <subcellularLocation>
        <location evidence="1">Cell membrane</location>
        <topology evidence="1">Multi-pass membrane protein</topology>
    </subcellularLocation>
</comment>
<feature type="transmembrane region" description="Helical" evidence="7">
    <location>
        <begin position="379"/>
        <end position="397"/>
    </location>
</feature>
<evidence type="ECO:0000256" key="2">
    <source>
        <dbReference type="ARBA" id="ARBA00022448"/>
    </source>
</evidence>
<dbReference type="PANTHER" id="PTHR23517:SF3">
    <property type="entry name" value="INTEGRAL MEMBRANE TRANSPORT PROTEIN"/>
    <property type="match status" value="1"/>
</dbReference>
<evidence type="ECO:0000256" key="7">
    <source>
        <dbReference type="SAM" id="Phobius"/>
    </source>
</evidence>
<feature type="transmembrane region" description="Helical" evidence="7">
    <location>
        <begin position="260"/>
        <end position="277"/>
    </location>
</feature>
<comment type="caution">
    <text evidence="9">The sequence shown here is derived from an EMBL/GenBank/DDBJ whole genome shotgun (WGS) entry which is preliminary data.</text>
</comment>
<dbReference type="Gene3D" id="1.20.1250.20">
    <property type="entry name" value="MFS general substrate transporter like domains"/>
    <property type="match status" value="1"/>
</dbReference>
<dbReference type="InterPro" id="IPR050171">
    <property type="entry name" value="MFS_Transporters"/>
</dbReference>
<dbReference type="SUPFAM" id="SSF103473">
    <property type="entry name" value="MFS general substrate transporter"/>
    <property type="match status" value="1"/>
</dbReference>
<dbReference type="GO" id="GO:0022857">
    <property type="term" value="F:transmembrane transporter activity"/>
    <property type="evidence" value="ECO:0007669"/>
    <property type="project" value="InterPro"/>
</dbReference>
<dbReference type="InterPro" id="IPR036259">
    <property type="entry name" value="MFS_trans_sf"/>
</dbReference>
<evidence type="ECO:0000256" key="1">
    <source>
        <dbReference type="ARBA" id="ARBA00004651"/>
    </source>
</evidence>
<feature type="transmembrane region" description="Helical" evidence="7">
    <location>
        <begin position="38"/>
        <end position="60"/>
    </location>
</feature>
<organism evidence="9 10">
    <name type="scientific">Peribacillus simplex</name>
    <dbReference type="NCBI Taxonomy" id="1478"/>
    <lineage>
        <taxon>Bacteria</taxon>
        <taxon>Bacillati</taxon>
        <taxon>Bacillota</taxon>
        <taxon>Bacilli</taxon>
        <taxon>Bacillales</taxon>
        <taxon>Bacillaceae</taxon>
        <taxon>Peribacillus</taxon>
    </lineage>
</organism>
<evidence type="ECO:0000313" key="9">
    <source>
        <dbReference type="EMBL" id="CAH0233244.1"/>
    </source>
</evidence>
<sequence length="416" mass="46273">MKKYQIRWRFFAEGIQNTLFYMLFPFIVLYLNDAWNPYLASVGLAIISVLGVISGIWGGIFADRIGRRPMMISSSIGFLVATILFIIGRIVESNIMVFGSFGLMSIAYSSYLPAGRAYISDWLDEKEQKKAYVLTYQIFNVAVTLGPLIGSFIFDSMPIWFIGISLVSVLTLVYISLWKTPEFQVNRKLGTEQRIDSNGKFTKAVVLIGKDKRLLIFVVASVFAAQAFMQLEILLPSTLLDSLTKSTSIFGFSINASQNYASLLMTNGILVIILGSMAARLSSKYSTRFGFVGSSILYAFSMVIFGFSQNYLGFFIGVLILTIAELLVVSTQDSYIAGIAPANQKAQYFAAANIRYSISRIFAPQLLAFVPLIRHEGAFLVAAFSSLISAFLFFMLFQKRILAYNSKVGHSISEKI</sequence>
<keyword evidence="3" id="KW-1003">Cell membrane</keyword>
<protein>
    <recommendedName>
        <fullName evidence="8">Major facilitator superfamily (MFS) profile domain-containing protein</fullName>
    </recommendedName>
</protein>
<dbReference type="PANTHER" id="PTHR23517">
    <property type="entry name" value="RESISTANCE PROTEIN MDTM, PUTATIVE-RELATED-RELATED"/>
    <property type="match status" value="1"/>
</dbReference>
<feature type="transmembrane region" description="Helical" evidence="7">
    <location>
        <begin position="97"/>
        <end position="119"/>
    </location>
</feature>